<sequence length="201" mass="22426">MSQPDVNDLSTAAALPPSCQRLPEMYTHLNPTRQYITPNLTCKLLKSLLAFPGPFEPNGKILRGAKWATRPPCRNSPCKMAYGCGAREMLGRAPPSSFCTQSRGHHGPPVPHRMTELLFCIGISSRFQEKSSVLQVFQHSFLEQQGAFRINSLRFFSSPRLYYFDRSLLFQNRAACGVAIAPTNEGNRKPFTPSSGFSKDQ</sequence>
<name>A0A2J6Q7A2_9HELO</name>
<reference evidence="1 2" key="1">
    <citation type="submission" date="2016-05" db="EMBL/GenBank/DDBJ databases">
        <title>A degradative enzymes factory behind the ericoid mycorrhizal symbiosis.</title>
        <authorList>
            <consortium name="DOE Joint Genome Institute"/>
            <person name="Martino E."/>
            <person name="Morin E."/>
            <person name="Grelet G."/>
            <person name="Kuo A."/>
            <person name="Kohler A."/>
            <person name="Daghino S."/>
            <person name="Barry K."/>
            <person name="Choi C."/>
            <person name="Cichocki N."/>
            <person name="Clum A."/>
            <person name="Copeland A."/>
            <person name="Hainaut M."/>
            <person name="Haridas S."/>
            <person name="Labutti K."/>
            <person name="Lindquist E."/>
            <person name="Lipzen A."/>
            <person name="Khouja H.-R."/>
            <person name="Murat C."/>
            <person name="Ohm R."/>
            <person name="Olson A."/>
            <person name="Spatafora J."/>
            <person name="Veneault-Fourrey C."/>
            <person name="Henrissat B."/>
            <person name="Grigoriev I."/>
            <person name="Martin F."/>
            <person name="Perotto S."/>
        </authorList>
    </citation>
    <scope>NUCLEOTIDE SEQUENCE [LARGE SCALE GENOMIC DNA]</scope>
    <source>
        <strain evidence="1 2">UAMH 7357</strain>
    </source>
</reference>
<keyword evidence="2" id="KW-1185">Reference proteome</keyword>
<dbReference type="Proteomes" id="UP000235672">
    <property type="component" value="Unassembled WGS sequence"/>
</dbReference>
<gene>
    <name evidence="1" type="ORF">NA56DRAFT_111774</name>
</gene>
<accession>A0A2J6Q7A2</accession>
<evidence type="ECO:0000313" key="2">
    <source>
        <dbReference type="Proteomes" id="UP000235672"/>
    </source>
</evidence>
<organism evidence="1 2">
    <name type="scientific">Hyaloscypha hepaticicola</name>
    <dbReference type="NCBI Taxonomy" id="2082293"/>
    <lineage>
        <taxon>Eukaryota</taxon>
        <taxon>Fungi</taxon>
        <taxon>Dikarya</taxon>
        <taxon>Ascomycota</taxon>
        <taxon>Pezizomycotina</taxon>
        <taxon>Leotiomycetes</taxon>
        <taxon>Helotiales</taxon>
        <taxon>Hyaloscyphaceae</taxon>
        <taxon>Hyaloscypha</taxon>
    </lineage>
</organism>
<proteinExistence type="predicted"/>
<evidence type="ECO:0000313" key="1">
    <source>
        <dbReference type="EMBL" id="PMD22084.1"/>
    </source>
</evidence>
<protein>
    <submittedName>
        <fullName evidence="1">Uncharacterized protein</fullName>
    </submittedName>
</protein>
<dbReference type="AlphaFoldDB" id="A0A2J6Q7A2"/>
<dbReference type="EMBL" id="KZ613479">
    <property type="protein sequence ID" value="PMD22084.1"/>
    <property type="molecule type" value="Genomic_DNA"/>
</dbReference>